<evidence type="ECO:0000313" key="2">
    <source>
        <dbReference type="EMBL" id="RZU15873.1"/>
    </source>
</evidence>
<dbReference type="EMBL" id="SHKR01000012">
    <property type="protein sequence ID" value="RZU15873.1"/>
    <property type="molecule type" value="Genomic_DNA"/>
</dbReference>
<dbReference type="RefSeq" id="WP_130444779.1">
    <property type="nucleotide sequence ID" value="NZ_SHKR01000012.1"/>
</dbReference>
<comment type="caution">
    <text evidence="2">The sequence shown here is derived from an EMBL/GenBank/DDBJ whole genome shotgun (WGS) entry which is preliminary data.</text>
</comment>
<evidence type="ECO:0000313" key="3">
    <source>
        <dbReference type="Proteomes" id="UP000292027"/>
    </source>
</evidence>
<dbReference type="OrthoDB" id="3826646at2"/>
<sequence>MTNLHDSLPDLMRRATEDLQPATPELVARGIRRGKVLRRRRTALASLSGAAAVLATVGIIVGSTQLLQHDAAVEPTSTPSSHRPKPLTPAETLAAALPKSLHRGHMTTSEDGTLSVVLDDGHGAGLLTVDMMTAQANTNCNGSPAGTCTVQSDGTVYVAYANRPLYTDESNPGGITVTTVELFYPDGRQISISNYNARRDQGVEHSRPAPILSIAQLTQIARSKQWVYPPRVS</sequence>
<dbReference type="Proteomes" id="UP000292027">
    <property type="component" value="Unassembled WGS sequence"/>
</dbReference>
<name>A0A4Q7X099_9ACTN</name>
<evidence type="ECO:0000256" key="1">
    <source>
        <dbReference type="SAM" id="Phobius"/>
    </source>
</evidence>
<reference evidence="2 3" key="1">
    <citation type="journal article" date="2015" name="Stand. Genomic Sci.">
        <title>Genomic Encyclopedia of Bacterial and Archaeal Type Strains, Phase III: the genomes of soil and plant-associated and newly described type strains.</title>
        <authorList>
            <person name="Whitman W.B."/>
            <person name="Woyke T."/>
            <person name="Klenk H.P."/>
            <person name="Zhou Y."/>
            <person name="Lilburn T.G."/>
            <person name="Beck B.J."/>
            <person name="De Vos P."/>
            <person name="Vandamme P."/>
            <person name="Eisen J.A."/>
            <person name="Garrity G."/>
            <person name="Hugenholtz P."/>
            <person name="Kyrpides N.C."/>
        </authorList>
    </citation>
    <scope>NUCLEOTIDE SEQUENCE [LARGE SCALE GENOMIC DNA]</scope>
    <source>
        <strain evidence="2 3">VKM Ac-2540</strain>
    </source>
</reference>
<keyword evidence="1" id="KW-1133">Transmembrane helix</keyword>
<proteinExistence type="predicted"/>
<gene>
    <name evidence="2" type="ORF">EV645_3412</name>
</gene>
<accession>A0A4Q7X099</accession>
<feature type="transmembrane region" description="Helical" evidence="1">
    <location>
        <begin position="42"/>
        <end position="61"/>
    </location>
</feature>
<protein>
    <submittedName>
        <fullName evidence="2">Uncharacterized protein</fullName>
    </submittedName>
</protein>
<keyword evidence="1" id="KW-0472">Membrane</keyword>
<dbReference type="AlphaFoldDB" id="A0A4Q7X099"/>
<organism evidence="2 3">
    <name type="scientific">Kribbella rubisoli</name>
    <dbReference type="NCBI Taxonomy" id="3075929"/>
    <lineage>
        <taxon>Bacteria</taxon>
        <taxon>Bacillati</taxon>
        <taxon>Actinomycetota</taxon>
        <taxon>Actinomycetes</taxon>
        <taxon>Propionibacteriales</taxon>
        <taxon>Kribbellaceae</taxon>
        <taxon>Kribbella</taxon>
    </lineage>
</organism>
<keyword evidence="1" id="KW-0812">Transmembrane</keyword>
<keyword evidence="3" id="KW-1185">Reference proteome</keyword>